<accession>A0A1Q3FPL1</accession>
<dbReference type="PANTHER" id="PTHR24260:SF136">
    <property type="entry name" value="GH08193P-RELATED"/>
    <property type="match status" value="1"/>
</dbReference>
<keyword evidence="6" id="KW-0645">Protease</keyword>
<dbReference type="PRINTS" id="PR00722">
    <property type="entry name" value="CHYMOTRYPSIN"/>
</dbReference>
<feature type="compositionally biased region" description="Low complexity" evidence="3">
    <location>
        <begin position="237"/>
        <end position="246"/>
    </location>
</feature>
<keyword evidence="4" id="KW-0732">Signal</keyword>
<evidence type="ECO:0000256" key="1">
    <source>
        <dbReference type="ARBA" id="ARBA00023157"/>
    </source>
</evidence>
<proteinExistence type="inferred from homology"/>
<feature type="chain" id="PRO_5011958911" evidence="4">
    <location>
        <begin position="30"/>
        <end position="510"/>
    </location>
</feature>
<dbReference type="GO" id="GO:0006508">
    <property type="term" value="P:proteolysis"/>
    <property type="evidence" value="ECO:0007669"/>
    <property type="project" value="UniProtKB-KW"/>
</dbReference>
<dbReference type="SUPFAM" id="SSF50494">
    <property type="entry name" value="Trypsin-like serine proteases"/>
    <property type="match status" value="1"/>
</dbReference>
<evidence type="ECO:0000256" key="2">
    <source>
        <dbReference type="ARBA" id="ARBA00024195"/>
    </source>
</evidence>
<dbReference type="AlphaFoldDB" id="A0A1Q3FPL1"/>
<dbReference type="Pfam" id="PF00089">
    <property type="entry name" value="Trypsin"/>
    <property type="match status" value="1"/>
</dbReference>
<dbReference type="InterPro" id="IPR009003">
    <property type="entry name" value="Peptidase_S1_PA"/>
</dbReference>
<name>A0A1Q3FPL1_CULTA</name>
<protein>
    <submittedName>
        <fullName evidence="6">Putative trypsin-like serine protease</fullName>
    </submittedName>
</protein>
<evidence type="ECO:0000256" key="4">
    <source>
        <dbReference type="SAM" id="SignalP"/>
    </source>
</evidence>
<sequence>MIRHRKLRHQQASLLRLVIWLIALQVTHCQYLQSPCPDTFTYQVDPATNQIFGYIEINNIQVGQVAKLNVDLSIGTQLPSQNVGSITLIKSREATFNDIVRGEPAQYRVNFPLQNILPTVLSIALNGQTICTGQRAQGRIVTTINLEHTLYTQLANGGQNVGGFPIMQQRPVYQPQPQPQPKPETQRPVQIQTRPPWNYEEQTSPPRVVPPRPTQPQRPRTTTAQVFRPQPAITTESPSSQQSSASFKCGRPSSALLNRLSINGEKVEKGQFPWIVPLFDKIQPRNPKFTCGSTIITNRFLITAAHCVYEIDEYIQPERLLAVPGMFNVDNFFDENAKFVNIDKIIPNDEYAHDDDLNDADVAVLRMAITLTFTDYIIPVCPWQGENDLQKIVGQEGIVAGWGVTELDIASPTPTYVKSKVVNQQQCINNLQRMYARNARIFCGDGEGSVPCNGDSGSGLVIKRGNQYYLRGVVSKGLLDQNTLKCDATKYAIYTDIAPFRFWLRQVTQT</sequence>
<feature type="compositionally biased region" description="Pro residues" evidence="3">
    <location>
        <begin position="207"/>
        <end position="216"/>
    </location>
</feature>
<feature type="compositionally biased region" description="Polar residues" evidence="3">
    <location>
        <begin position="189"/>
        <end position="204"/>
    </location>
</feature>
<dbReference type="PROSITE" id="PS50240">
    <property type="entry name" value="TRYPSIN_DOM"/>
    <property type="match status" value="1"/>
</dbReference>
<dbReference type="SMART" id="SM00020">
    <property type="entry name" value="Tryp_SPc"/>
    <property type="match status" value="1"/>
</dbReference>
<keyword evidence="6" id="KW-0378">Hydrolase</keyword>
<dbReference type="GO" id="GO:0004252">
    <property type="term" value="F:serine-type endopeptidase activity"/>
    <property type="evidence" value="ECO:0007669"/>
    <property type="project" value="InterPro"/>
</dbReference>
<dbReference type="FunFam" id="2.40.10.10:FF:000068">
    <property type="entry name" value="transmembrane protease serine 2"/>
    <property type="match status" value="1"/>
</dbReference>
<dbReference type="InterPro" id="IPR018114">
    <property type="entry name" value="TRYPSIN_HIS"/>
</dbReference>
<organism evidence="6">
    <name type="scientific">Culex tarsalis</name>
    <name type="common">Encephalitis mosquito</name>
    <dbReference type="NCBI Taxonomy" id="7177"/>
    <lineage>
        <taxon>Eukaryota</taxon>
        <taxon>Metazoa</taxon>
        <taxon>Ecdysozoa</taxon>
        <taxon>Arthropoda</taxon>
        <taxon>Hexapoda</taxon>
        <taxon>Insecta</taxon>
        <taxon>Pterygota</taxon>
        <taxon>Neoptera</taxon>
        <taxon>Endopterygota</taxon>
        <taxon>Diptera</taxon>
        <taxon>Nematocera</taxon>
        <taxon>Culicoidea</taxon>
        <taxon>Culicidae</taxon>
        <taxon>Culicinae</taxon>
        <taxon>Culicini</taxon>
        <taxon>Culex</taxon>
        <taxon>Culex</taxon>
    </lineage>
</organism>
<dbReference type="EMBL" id="GFDL01005581">
    <property type="protein sequence ID" value="JAV29464.1"/>
    <property type="molecule type" value="Transcribed_RNA"/>
</dbReference>
<dbReference type="InterPro" id="IPR001254">
    <property type="entry name" value="Trypsin_dom"/>
</dbReference>
<dbReference type="InterPro" id="IPR001314">
    <property type="entry name" value="Peptidase_S1A"/>
</dbReference>
<dbReference type="InterPro" id="IPR051333">
    <property type="entry name" value="CLIP_Serine_Protease"/>
</dbReference>
<dbReference type="PANTHER" id="PTHR24260">
    <property type="match status" value="1"/>
</dbReference>
<evidence type="ECO:0000259" key="5">
    <source>
        <dbReference type="PROSITE" id="PS50240"/>
    </source>
</evidence>
<dbReference type="InterPro" id="IPR043504">
    <property type="entry name" value="Peptidase_S1_PA_chymotrypsin"/>
</dbReference>
<reference evidence="6" key="1">
    <citation type="submission" date="2017-01" db="EMBL/GenBank/DDBJ databases">
        <title>A deep insight into the sialotranscriptome of adult male and female Cluex tarsalis mosquitoes.</title>
        <authorList>
            <person name="Ribeiro J.M."/>
            <person name="Moreira F."/>
            <person name="Bernard K.A."/>
            <person name="Calvo E."/>
        </authorList>
    </citation>
    <scope>NUCLEOTIDE SEQUENCE</scope>
    <source>
        <strain evidence="6">Kern County</strain>
        <tissue evidence="6">Salivary glands</tissue>
    </source>
</reference>
<feature type="region of interest" description="Disordered" evidence="3">
    <location>
        <begin position="162"/>
        <end position="248"/>
    </location>
</feature>
<feature type="signal peptide" evidence="4">
    <location>
        <begin position="1"/>
        <end position="29"/>
    </location>
</feature>
<dbReference type="InterPro" id="IPR031986">
    <property type="entry name" value="GD_N"/>
</dbReference>
<dbReference type="PROSITE" id="PS00134">
    <property type="entry name" value="TRYPSIN_HIS"/>
    <property type="match status" value="1"/>
</dbReference>
<keyword evidence="1" id="KW-1015">Disulfide bond</keyword>
<evidence type="ECO:0000313" key="6">
    <source>
        <dbReference type="EMBL" id="JAV29464.1"/>
    </source>
</evidence>
<dbReference type="CDD" id="cd00190">
    <property type="entry name" value="Tryp_SPc"/>
    <property type="match status" value="1"/>
</dbReference>
<feature type="domain" description="Peptidase S1" evidence="5">
    <location>
        <begin position="261"/>
        <end position="509"/>
    </location>
</feature>
<dbReference type="Gene3D" id="2.40.10.10">
    <property type="entry name" value="Trypsin-like serine proteases"/>
    <property type="match status" value="1"/>
</dbReference>
<dbReference type="Pfam" id="PF16030">
    <property type="entry name" value="GD_N"/>
    <property type="match status" value="1"/>
</dbReference>
<evidence type="ECO:0000256" key="3">
    <source>
        <dbReference type="SAM" id="MobiDB-lite"/>
    </source>
</evidence>
<comment type="similarity">
    <text evidence="2">Belongs to the peptidase S1 family. CLIP subfamily.</text>
</comment>